<evidence type="ECO:0000256" key="6">
    <source>
        <dbReference type="ARBA" id="ARBA00048493"/>
    </source>
</evidence>
<organism evidence="9 10">
    <name type="scientific">Schaalia hyovaginalis</name>
    <dbReference type="NCBI Taxonomy" id="29316"/>
    <lineage>
        <taxon>Bacteria</taxon>
        <taxon>Bacillati</taxon>
        <taxon>Actinomycetota</taxon>
        <taxon>Actinomycetes</taxon>
        <taxon>Actinomycetales</taxon>
        <taxon>Actinomycetaceae</taxon>
        <taxon>Schaalia</taxon>
    </lineage>
</organism>
<dbReference type="Gene3D" id="3.90.550.10">
    <property type="entry name" value="Spore Coat Polysaccharide Biosynthesis Protein SpsA, Chain A"/>
    <property type="match status" value="1"/>
</dbReference>
<protein>
    <submittedName>
        <fullName evidence="9">Bifunctional UDP-N-acetylglucosamine pyrophosphorylase/glucosamine-1-phosphate N-acetyltransferase</fullName>
        <ecNumber evidence="9">2.3.1.157</ecNumber>
        <ecNumber evidence="9">2.7.7.23</ecNumber>
    </submittedName>
</protein>
<sequence length="346" mass="36068">MTVPAAAIVLAAGKGTRMLSAVPKVVHPVAGLSMIGHALRAAQGTRPKTLVAVVRHERELVVEEIRKVAPDAFIADQDEIPGTGRAVLCALEALAAAHGPISGPVLVTSGDVPMLSTATLERLLDLHEAEGRAVTVLTSIAPDPTGYGRIVRAEDGRVIRIVEEKDADEAERAITEVNAGVYAFDGAFLHDTLKSVGTDNAQGEVYLTDVLAAAEPAGRTAGALVLADPWEAQGCNDRVQLAELGAEINKRICERHMRRGVSIVDPASTWIGIDVEIGADTTIWPGSVLRGATTVGNGCEIGPGTTLDSAHVADRARVASAWVVEASVPADTMVAPFSVIGQPESD</sequence>
<dbReference type="EMBL" id="JACHMK010000001">
    <property type="protein sequence ID" value="MBB6334184.1"/>
    <property type="molecule type" value="Genomic_DNA"/>
</dbReference>
<dbReference type="RefSeq" id="WP_184451988.1">
    <property type="nucleotide sequence ID" value="NZ_JACHMK010000001.1"/>
</dbReference>
<dbReference type="Pfam" id="PF00483">
    <property type="entry name" value="NTP_transferase"/>
    <property type="match status" value="1"/>
</dbReference>
<dbReference type="InterPro" id="IPR050065">
    <property type="entry name" value="GlmU-like"/>
</dbReference>
<accession>A0A923E603</accession>
<dbReference type="InterPro" id="IPR005835">
    <property type="entry name" value="NTP_transferase_dom"/>
</dbReference>
<dbReference type="GO" id="GO:0005737">
    <property type="term" value="C:cytoplasm"/>
    <property type="evidence" value="ECO:0007669"/>
    <property type="project" value="UniProtKB-SubCell"/>
</dbReference>
<evidence type="ECO:0000256" key="7">
    <source>
        <dbReference type="ARBA" id="ARBA00049628"/>
    </source>
</evidence>
<gene>
    <name evidence="9" type="ORF">HD592_000749</name>
</gene>
<dbReference type="InterPro" id="IPR001451">
    <property type="entry name" value="Hexapep"/>
</dbReference>
<evidence type="ECO:0000313" key="9">
    <source>
        <dbReference type="EMBL" id="MBB6334184.1"/>
    </source>
</evidence>
<evidence type="ECO:0000256" key="5">
    <source>
        <dbReference type="ARBA" id="ARBA00048247"/>
    </source>
</evidence>
<dbReference type="PANTHER" id="PTHR43584">
    <property type="entry name" value="NUCLEOTIDYL TRANSFERASE"/>
    <property type="match status" value="1"/>
</dbReference>
<dbReference type="AlphaFoldDB" id="A0A923E603"/>
<evidence type="ECO:0000256" key="3">
    <source>
        <dbReference type="ARBA" id="ARBA00022695"/>
    </source>
</evidence>
<evidence type="ECO:0000313" key="10">
    <source>
        <dbReference type="Proteomes" id="UP000617426"/>
    </source>
</evidence>
<dbReference type="Pfam" id="PF00132">
    <property type="entry name" value="Hexapep"/>
    <property type="match status" value="1"/>
</dbReference>
<dbReference type="InterPro" id="IPR029044">
    <property type="entry name" value="Nucleotide-diphossugar_trans"/>
</dbReference>
<reference evidence="9" key="1">
    <citation type="submission" date="2020-08" db="EMBL/GenBank/DDBJ databases">
        <title>Sequencing the genomes of 1000 actinobacteria strains.</title>
        <authorList>
            <person name="Klenk H.-P."/>
        </authorList>
    </citation>
    <scope>NUCLEOTIDE SEQUENCE</scope>
    <source>
        <strain evidence="9">DSM 10695</strain>
    </source>
</reference>
<keyword evidence="10" id="KW-1185">Reference proteome</keyword>
<feature type="domain" description="Nucleotidyl transferase" evidence="8">
    <location>
        <begin position="7"/>
        <end position="231"/>
    </location>
</feature>
<keyword evidence="2 9" id="KW-0808">Transferase</keyword>
<comment type="catalytic activity">
    <reaction evidence="6">
        <text>N-acetyl-alpha-D-glucosamine 1-phosphate + UTP + H(+) = UDP-N-acetyl-alpha-D-glucosamine + diphosphate</text>
        <dbReference type="Rhea" id="RHEA:13509"/>
        <dbReference type="ChEBI" id="CHEBI:15378"/>
        <dbReference type="ChEBI" id="CHEBI:33019"/>
        <dbReference type="ChEBI" id="CHEBI:46398"/>
        <dbReference type="ChEBI" id="CHEBI:57705"/>
        <dbReference type="ChEBI" id="CHEBI:57776"/>
        <dbReference type="EC" id="2.7.7.23"/>
    </reaction>
</comment>
<dbReference type="GO" id="GO:0003977">
    <property type="term" value="F:UDP-N-acetylglucosamine diphosphorylase activity"/>
    <property type="evidence" value="ECO:0007669"/>
    <property type="project" value="UniProtKB-EC"/>
</dbReference>
<evidence type="ECO:0000256" key="1">
    <source>
        <dbReference type="ARBA" id="ARBA00004496"/>
    </source>
</evidence>
<comment type="subcellular location">
    <subcellularLocation>
        <location evidence="1">Cytoplasm</location>
    </subcellularLocation>
</comment>
<name>A0A923E603_9ACTO</name>
<evidence type="ECO:0000256" key="2">
    <source>
        <dbReference type="ARBA" id="ARBA00022679"/>
    </source>
</evidence>
<dbReference type="CDD" id="cd02540">
    <property type="entry name" value="GT2_GlmU_N_bac"/>
    <property type="match status" value="1"/>
</dbReference>
<dbReference type="PANTHER" id="PTHR43584:SF3">
    <property type="entry name" value="BIFUNCTIONAL PROTEIN GLMU"/>
    <property type="match status" value="1"/>
</dbReference>
<comment type="caution">
    <text evidence="9">The sequence shown here is derived from an EMBL/GenBank/DDBJ whole genome shotgun (WGS) entry which is preliminary data.</text>
</comment>
<dbReference type="SUPFAM" id="SSF53448">
    <property type="entry name" value="Nucleotide-diphospho-sugar transferases"/>
    <property type="match status" value="1"/>
</dbReference>
<dbReference type="Gene3D" id="2.160.10.10">
    <property type="entry name" value="Hexapeptide repeat proteins"/>
    <property type="match status" value="1"/>
</dbReference>
<dbReference type="Proteomes" id="UP000617426">
    <property type="component" value="Unassembled WGS sequence"/>
</dbReference>
<keyword evidence="4 9" id="KW-0012">Acyltransferase</keyword>
<evidence type="ECO:0000256" key="4">
    <source>
        <dbReference type="ARBA" id="ARBA00023315"/>
    </source>
</evidence>
<comment type="function">
    <text evidence="7">Catalyzes the last two sequential reactions in the de novo biosynthetic pathway for UDP-N-acetylglucosamine (UDP-GlcNAc). The C-terminal domain catalyzes the transfer of acetyl group from acetyl coenzyme A to glucosamine-1-phosphate (GlcN-1-P) to produce N-acetylglucosamine-1-phosphate (GlcNAc-1-P), which is converted into UDP-GlcNAc by the transfer of uridine 5-monophosphate (from uridine 5-triphosphate), a reaction catalyzed by the N-terminal domain.</text>
</comment>
<evidence type="ECO:0000259" key="8">
    <source>
        <dbReference type="Pfam" id="PF00483"/>
    </source>
</evidence>
<proteinExistence type="predicted"/>
<keyword evidence="3 9" id="KW-0548">Nucleotidyltransferase</keyword>
<dbReference type="EC" id="2.7.7.23" evidence="9"/>
<dbReference type="EC" id="2.3.1.157" evidence="9"/>
<dbReference type="GO" id="GO:0019134">
    <property type="term" value="F:glucosamine-1-phosphate N-acetyltransferase activity"/>
    <property type="evidence" value="ECO:0007669"/>
    <property type="project" value="UniProtKB-EC"/>
</dbReference>
<comment type="catalytic activity">
    <reaction evidence="5">
        <text>alpha-D-glucosamine 1-phosphate + acetyl-CoA = N-acetyl-alpha-D-glucosamine 1-phosphate + CoA + H(+)</text>
        <dbReference type="Rhea" id="RHEA:13725"/>
        <dbReference type="ChEBI" id="CHEBI:15378"/>
        <dbReference type="ChEBI" id="CHEBI:57287"/>
        <dbReference type="ChEBI" id="CHEBI:57288"/>
        <dbReference type="ChEBI" id="CHEBI:57776"/>
        <dbReference type="ChEBI" id="CHEBI:58516"/>
        <dbReference type="EC" id="2.3.1.157"/>
    </reaction>
</comment>